<dbReference type="GO" id="GO:0072344">
    <property type="term" value="P:rescue of stalled ribosome"/>
    <property type="evidence" value="ECO:0007669"/>
    <property type="project" value="TreeGrafter"/>
</dbReference>
<comment type="similarity">
    <text evidence="1">Belongs to the prokaryotic/mitochondrial release factor family.</text>
</comment>
<dbReference type="EMBL" id="PGTZ01000008">
    <property type="protein sequence ID" value="PJI93425.1"/>
    <property type="molecule type" value="Genomic_DNA"/>
</dbReference>
<dbReference type="InterPro" id="IPR000352">
    <property type="entry name" value="Pep_chain_release_fac_I"/>
</dbReference>
<dbReference type="InterPro" id="IPR045853">
    <property type="entry name" value="Pep_chain_release_fac_I_sf"/>
</dbReference>
<evidence type="ECO:0000256" key="2">
    <source>
        <dbReference type="SAM" id="MobiDB-lite"/>
    </source>
</evidence>
<accession>A0A2M8WR63</accession>
<dbReference type="Pfam" id="PF00472">
    <property type="entry name" value="RF-1"/>
    <property type="match status" value="1"/>
</dbReference>
<name>A0A2M8WR63_9MICO</name>
<dbReference type="GO" id="GO:0004045">
    <property type="term" value="F:peptidyl-tRNA hydrolase activity"/>
    <property type="evidence" value="ECO:0007669"/>
    <property type="project" value="TreeGrafter"/>
</dbReference>
<evidence type="ECO:0000256" key="1">
    <source>
        <dbReference type="ARBA" id="ARBA00010835"/>
    </source>
</evidence>
<sequence length="148" mass="16268">MPAPLRTGLVVSPALTIPRAELTERFSRASGPGGQGVNTTDSRVELSWDVRGSAVLTVTQRARIEERLASRLVDGVLTVVASEHREQLRNRDAAGRRLAAVVAEAVAPPPRTRRATRPTRGSQERRLTAKKQRSTTKSLRSSRPRRDD</sequence>
<dbReference type="AlphaFoldDB" id="A0A2M8WR63"/>
<dbReference type="PANTHER" id="PTHR47814:SF1">
    <property type="entry name" value="PEPTIDYL-TRNA HYDROLASE ARFB"/>
    <property type="match status" value="1"/>
</dbReference>
<reference evidence="4 5" key="1">
    <citation type="submission" date="2017-11" db="EMBL/GenBank/DDBJ databases">
        <title>Genomic Encyclopedia of Archaeal and Bacterial Type Strains, Phase II (KMG-II): From Individual Species to Whole Genera.</title>
        <authorList>
            <person name="Goeker M."/>
        </authorList>
    </citation>
    <scope>NUCLEOTIDE SEQUENCE [LARGE SCALE GENOMIC DNA]</scope>
    <source>
        <strain evidence="4 5">DSM 22413</strain>
    </source>
</reference>
<dbReference type="Gene3D" id="3.30.160.20">
    <property type="match status" value="1"/>
</dbReference>
<dbReference type="OrthoDB" id="9815709at2"/>
<keyword evidence="5" id="KW-1185">Reference proteome</keyword>
<comment type="caution">
    <text evidence="4">The sequence shown here is derived from an EMBL/GenBank/DDBJ whole genome shotgun (WGS) entry which is preliminary data.</text>
</comment>
<evidence type="ECO:0000259" key="3">
    <source>
        <dbReference type="Pfam" id="PF00472"/>
    </source>
</evidence>
<dbReference type="Proteomes" id="UP000231586">
    <property type="component" value="Unassembled WGS sequence"/>
</dbReference>
<protein>
    <submittedName>
        <fullName evidence="4">Ribosome-associated protein</fullName>
    </submittedName>
</protein>
<feature type="domain" description="Prokaryotic-type class I peptide chain release factors" evidence="3">
    <location>
        <begin position="15"/>
        <end position="140"/>
    </location>
</feature>
<dbReference type="GO" id="GO:0003747">
    <property type="term" value="F:translation release factor activity"/>
    <property type="evidence" value="ECO:0007669"/>
    <property type="project" value="InterPro"/>
</dbReference>
<feature type="region of interest" description="Disordered" evidence="2">
    <location>
        <begin position="102"/>
        <end position="148"/>
    </location>
</feature>
<proteinExistence type="inferred from homology"/>
<gene>
    <name evidence="4" type="ORF">CLV34_1998</name>
</gene>
<evidence type="ECO:0000313" key="5">
    <source>
        <dbReference type="Proteomes" id="UP000231586"/>
    </source>
</evidence>
<dbReference type="NCBIfam" id="NF006718">
    <property type="entry name" value="PRK09256.1"/>
    <property type="match status" value="1"/>
</dbReference>
<evidence type="ECO:0000313" key="4">
    <source>
        <dbReference type="EMBL" id="PJI93425.1"/>
    </source>
</evidence>
<dbReference type="RefSeq" id="WP_100350117.1">
    <property type="nucleotide sequence ID" value="NZ_PGTZ01000008.1"/>
</dbReference>
<dbReference type="SUPFAM" id="SSF75620">
    <property type="entry name" value="Release factor"/>
    <property type="match status" value="1"/>
</dbReference>
<dbReference type="GO" id="GO:0043022">
    <property type="term" value="F:ribosome binding"/>
    <property type="evidence" value="ECO:0007669"/>
    <property type="project" value="TreeGrafter"/>
</dbReference>
<organism evidence="4 5">
    <name type="scientific">Luteimicrobium subarcticum</name>
    <dbReference type="NCBI Taxonomy" id="620910"/>
    <lineage>
        <taxon>Bacteria</taxon>
        <taxon>Bacillati</taxon>
        <taxon>Actinomycetota</taxon>
        <taxon>Actinomycetes</taxon>
        <taxon>Micrococcales</taxon>
        <taxon>Luteimicrobium</taxon>
    </lineage>
</organism>
<dbReference type="PANTHER" id="PTHR47814">
    <property type="entry name" value="PEPTIDYL-TRNA HYDROLASE ARFB"/>
    <property type="match status" value="1"/>
</dbReference>